<dbReference type="EMBL" id="WWCX01000001">
    <property type="protein sequence ID" value="MYM92506.1"/>
    <property type="molecule type" value="Genomic_DNA"/>
</dbReference>
<proteinExistence type="predicted"/>
<accession>A0A845GGW0</accession>
<gene>
    <name evidence="1" type="ORF">GTP90_01370</name>
</gene>
<name>A0A845GGW0_9BURK</name>
<comment type="caution">
    <text evidence="1">The sequence shown here is derived from an EMBL/GenBank/DDBJ whole genome shotgun (WGS) entry which is preliminary data.</text>
</comment>
<dbReference type="Proteomes" id="UP000447355">
    <property type="component" value="Unassembled WGS sequence"/>
</dbReference>
<sequence length="166" mass="17733">MNDEVRARQGLMTVSLVEQLVTESLGAVPVLAIVGRCRSGKTWATTDWVKGRKDATEHVAYVDCKGIGFGTPGLLAFHGVERDLTAGHYPKFALDGVDIVVVDEPGCNPDFVQSLLSITSPQAGAAGHRLVILLLQSTHFLSELGLSPKMVRCYSTAGLPLQFAKG</sequence>
<protein>
    <submittedName>
        <fullName evidence="1">Uncharacterized protein</fullName>
    </submittedName>
</protein>
<evidence type="ECO:0000313" key="1">
    <source>
        <dbReference type="EMBL" id="MYM92506.1"/>
    </source>
</evidence>
<evidence type="ECO:0000313" key="2">
    <source>
        <dbReference type="Proteomes" id="UP000447355"/>
    </source>
</evidence>
<dbReference type="AlphaFoldDB" id="A0A845GGW0"/>
<organism evidence="1 2">
    <name type="scientific">Duganella vulcania</name>
    <dbReference type="NCBI Taxonomy" id="2692166"/>
    <lineage>
        <taxon>Bacteria</taxon>
        <taxon>Pseudomonadati</taxon>
        <taxon>Pseudomonadota</taxon>
        <taxon>Betaproteobacteria</taxon>
        <taxon>Burkholderiales</taxon>
        <taxon>Oxalobacteraceae</taxon>
        <taxon>Telluria group</taxon>
        <taxon>Duganella</taxon>
    </lineage>
</organism>
<reference evidence="1" key="1">
    <citation type="submission" date="2019-12" db="EMBL/GenBank/DDBJ databases">
        <title>Novel species isolated from a subtropical stream in China.</title>
        <authorList>
            <person name="Lu H."/>
        </authorList>
    </citation>
    <scope>NUCLEOTIDE SEQUENCE [LARGE SCALE GENOMIC DNA]</scope>
    <source>
        <strain evidence="1">FT81W</strain>
    </source>
</reference>
<dbReference type="RefSeq" id="WP_161081771.1">
    <property type="nucleotide sequence ID" value="NZ_WWCX01000001.1"/>
</dbReference>